<proteinExistence type="predicted"/>
<dbReference type="Proteomes" id="UP000192247">
    <property type="component" value="Unassembled WGS sequence"/>
</dbReference>
<feature type="non-terminal residue" evidence="1">
    <location>
        <position position="172"/>
    </location>
</feature>
<name>A0A1V9X7F7_9ACAR</name>
<dbReference type="InParanoid" id="A0A1V9X7F7"/>
<evidence type="ECO:0000313" key="1">
    <source>
        <dbReference type="EMBL" id="OQR69444.1"/>
    </source>
</evidence>
<gene>
    <name evidence="1" type="ORF">BIW11_12252</name>
</gene>
<organism evidence="1 2">
    <name type="scientific">Tropilaelaps mercedesae</name>
    <dbReference type="NCBI Taxonomy" id="418985"/>
    <lineage>
        <taxon>Eukaryota</taxon>
        <taxon>Metazoa</taxon>
        <taxon>Ecdysozoa</taxon>
        <taxon>Arthropoda</taxon>
        <taxon>Chelicerata</taxon>
        <taxon>Arachnida</taxon>
        <taxon>Acari</taxon>
        <taxon>Parasitiformes</taxon>
        <taxon>Mesostigmata</taxon>
        <taxon>Gamasina</taxon>
        <taxon>Dermanyssoidea</taxon>
        <taxon>Laelapidae</taxon>
        <taxon>Tropilaelaps</taxon>
    </lineage>
</organism>
<sequence>MRRRIRQGGCLVSLRLPPQKVGVSKSYALFLKAEKVIKKDAHTMNLSADKDKECWLDLDRHRQARHCMKGLIMEGQVIRLGKRHSSLCVPGLESTIGEKYNLSLGFECPRGSGQDGNMSETDRMMLNGNLSFMIKHFNDMDIHNVTKKYNLKNVRSTFKIKKTPAKSRQTIA</sequence>
<dbReference type="AlphaFoldDB" id="A0A1V9X7F7"/>
<accession>A0A1V9X7F7</accession>
<comment type="caution">
    <text evidence="1">The sequence shown here is derived from an EMBL/GenBank/DDBJ whole genome shotgun (WGS) entry which is preliminary data.</text>
</comment>
<protein>
    <submittedName>
        <fullName evidence="1">Uncharacterized protein</fullName>
    </submittedName>
</protein>
<dbReference type="EMBL" id="MNPL01021050">
    <property type="protein sequence ID" value="OQR69444.1"/>
    <property type="molecule type" value="Genomic_DNA"/>
</dbReference>
<keyword evidence="2" id="KW-1185">Reference proteome</keyword>
<evidence type="ECO:0000313" key="2">
    <source>
        <dbReference type="Proteomes" id="UP000192247"/>
    </source>
</evidence>
<reference evidence="1 2" key="1">
    <citation type="journal article" date="2017" name="Gigascience">
        <title>Draft genome of the honey bee ectoparasitic mite, Tropilaelaps mercedesae, is shaped by the parasitic life history.</title>
        <authorList>
            <person name="Dong X."/>
            <person name="Armstrong S.D."/>
            <person name="Xia D."/>
            <person name="Makepeace B.L."/>
            <person name="Darby A.C."/>
            <person name="Kadowaki T."/>
        </authorList>
    </citation>
    <scope>NUCLEOTIDE SEQUENCE [LARGE SCALE GENOMIC DNA]</scope>
    <source>
        <strain evidence="1">Wuxi-XJTLU</strain>
    </source>
</reference>